<organism evidence="4 5">
    <name type="scientific">Tetragenococcus muriaticus PMC-11-5</name>
    <dbReference type="NCBI Taxonomy" id="1302649"/>
    <lineage>
        <taxon>Bacteria</taxon>
        <taxon>Bacillati</taxon>
        <taxon>Bacillota</taxon>
        <taxon>Bacilli</taxon>
        <taxon>Lactobacillales</taxon>
        <taxon>Enterococcaceae</taxon>
        <taxon>Tetragenococcus</taxon>
    </lineage>
</organism>
<dbReference type="InterPro" id="IPR006674">
    <property type="entry name" value="HD_domain"/>
</dbReference>
<dbReference type="NCBIfam" id="TIGR02578">
    <property type="entry name" value="cas_TM1811_Csm1"/>
    <property type="match status" value="1"/>
</dbReference>
<sequence length="469" mass="54597">MFYGSLLHDIGKIVQRATQEKKRHTEIGARFMKDFLTNEDILDQIKFHHYKELSNAKVGNQSLAYITYIADNIASGLDRREHNDEIKRKWNSQTNLEDIFSKFGPKPTKRFFQPKVLDLEVNNIFPDENTLEFSSGEYTGILQKIKEAFSRMEFTENYMQSMLNLLEATASFIPSSTNMEEVVDISLYDHLKMTAGFSQAIFQYLVDQNRLNFRQELFINNQSFYKEKAFRLVSFDLSGIQDFIYTITSKGAHKQLRSRSFYLDMISEWMIDDLLNQCSLTRANLLYAGGGHAYLFLPNTKEQISKVEKIESDYNQFFLNNFGTQLYVIFASTAFSAGEVMEGNTPEAYQDIFHRVSQKISQKKLQRYSADEIKKLNQGGKSVGRECAICHNTSKLLEDNGQIKCELCYRLEHFSHNIQEDDFFEINNQETQYSLPIGPDAFLHQTSKEKLKVTNLREKYMQKINYIQV</sequence>
<dbReference type="EC" id="3.1.4.-" evidence="4"/>
<dbReference type="Proteomes" id="UP000029380">
    <property type="component" value="Unassembled WGS sequence"/>
</dbReference>
<accession>A0A091C641</accession>
<dbReference type="PATRIC" id="fig|1302649.3.peg.515"/>
<dbReference type="AlphaFoldDB" id="A0A091C641"/>
<dbReference type="PANTHER" id="PTHR36528">
    <property type="entry name" value="CRISPR SYSTEM SINGLE-STRAND-SPECIFIC DEOXYRIBONUCLEASE CAS10/CSM1 (SUBTYPE III-A)"/>
    <property type="match status" value="1"/>
</dbReference>
<dbReference type="InterPro" id="IPR052117">
    <property type="entry name" value="Cas10/Csm1_subtype-III-A"/>
</dbReference>
<reference evidence="4 5" key="1">
    <citation type="submission" date="2014-08" db="EMBL/GenBank/DDBJ databases">
        <title>Genome sequence of Tetragenococcus muriaticus.</title>
        <authorList>
            <person name="Chuea-nongthon C."/>
            <person name="Rodtong S."/>
            <person name="Yongsawatdigul J."/>
            <person name="Steele J.L."/>
            <person name="Liu X.-y."/>
            <person name="Speers J."/>
            <person name="Glasner J.D."/>
            <person name="Neeno-Eckwall E.C."/>
        </authorList>
    </citation>
    <scope>NUCLEOTIDE SEQUENCE [LARGE SCALE GENOMIC DNA]</scope>
    <source>
        <strain evidence="4 5">PMC-11-5</strain>
    </source>
</reference>
<evidence type="ECO:0000256" key="1">
    <source>
        <dbReference type="ARBA" id="ARBA00022679"/>
    </source>
</evidence>
<dbReference type="Gene3D" id="1.10.3210.10">
    <property type="entry name" value="Hypothetical protein af1432"/>
    <property type="match status" value="1"/>
</dbReference>
<dbReference type="Pfam" id="PF01966">
    <property type="entry name" value="HD"/>
    <property type="match status" value="1"/>
</dbReference>
<dbReference type="GO" id="GO:0016740">
    <property type="term" value="F:transferase activity"/>
    <property type="evidence" value="ECO:0007669"/>
    <property type="project" value="UniProtKB-KW"/>
</dbReference>
<keyword evidence="1" id="KW-0808">Transferase</keyword>
<dbReference type="GO" id="GO:0016787">
    <property type="term" value="F:hydrolase activity"/>
    <property type="evidence" value="ECO:0007669"/>
    <property type="project" value="UniProtKB-KW"/>
</dbReference>
<dbReference type="EMBL" id="JPVU01000045">
    <property type="protein sequence ID" value="KFN93306.1"/>
    <property type="molecule type" value="Genomic_DNA"/>
</dbReference>
<feature type="domain" description="Csm1 subunit" evidence="3">
    <location>
        <begin position="247"/>
        <end position="339"/>
    </location>
</feature>
<keyword evidence="4" id="KW-0378">Hydrolase</keyword>
<comment type="caution">
    <text evidence="4">The sequence shown here is derived from an EMBL/GenBank/DDBJ whole genome shotgun (WGS) entry which is preliminary data.</text>
</comment>
<evidence type="ECO:0000313" key="4">
    <source>
        <dbReference type="EMBL" id="KFN93306.1"/>
    </source>
</evidence>
<evidence type="ECO:0000259" key="2">
    <source>
        <dbReference type="Pfam" id="PF01966"/>
    </source>
</evidence>
<dbReference type="Pfam" id="PF18211">
    <property type="entry name" value="Csm1_B"/>
    <property type="match status" value="1"/>
</dbReference>
<proteinExistence type="predicted"/>
<evidence type="ECO:0000259" key="3">
    <source>
        <dbReference type="Pfam" id="PF18211"/>
    </source>
</evidence>
<feature type="domain" description="HD" evidence="2">
    <location>
        <begin position="5"/>
        <end position="74"/>
    </location>
</feature>
<dbReference type="InterPro" id="IPR013408">
    <property type="entry name" value="Cas10/Csm1"/>
</dbReference>
<dbReference type="InterPro" id="IPR041062">
    <property type="entry name" value="Csm1_B"/>
</dbReference>
<dbReference type="PANTHER" id="PTHR36528:SF1">
    <property type="entry name" value="CRISPR SYSTEM SINGLE-STRAND-SPECIFIC DEOXYRIBONUCLEASE CAS10_CSM1 (SUBTYPE III-A)"/>
    <property type="match status" value="1"/>
</dbReference>
<name>A0A091C641_9ENTE</name>
<dbReference type="SUPFAM" id="SSF109604">
    <property type="entry name" value="HD-domain/PDEase-like"/>
    <property type="match status" value="1"/>
</dbReference>
<protein>
    <submittedName>
        <fullName evidence="4">CRISPR-associated Csm1 family protein</fullName>
        <ecNumber evidence="4">3.1.4.-</ecNumber>
    </submittedName>
</protein>
<evidence type="ECO:0000313" key="5">
    <source>
        <dbReference type="Proteomes" id="UP000029380"/>
    </source>
</evidence>
<gene>
    <name evidence="4" type="ORF">TMUPMC115_0511</name>
</gene>